<sequence length="622" mass="73189">MKDNKAKESIQKTVFINFILEELEKKGLDITKDAYNQKSASKELEHEFVMEEGVLISKAWWIEKNIVGQDRLRKIYGKYTLGITHSFSALELNDSIWIRDLVDTLDNDEWDEFEIERYFYRKEEDGCGLVCRLQKLGIDLQRFPNDGEKVKLLFFLCCFEKQRRIKMIPFLSNPTLENVDNGIIGGITRNGALISEIKINIQKEITNRYIKDSKEKLKNISYQWQNIIERVLYKLDLDVGGWNEKDLERIDLQLQFVQSMFLSNKIIQYKDTLLETFYLKILQHENLGRENDIIDIQEVDRQGDDPDASWVNQYKKLLNQVVNEGEIKEFIKDNRKKLANMVFRKKTSSNDLKKFDGASNKIVFYLGMLEDNTLWKREDGIPVLIIISCIQEIIELNKNEKVKNQFYRYKTEDLRTLNTELYRGKEAYAKSQIAWVEKVRYRYNSNLGKRDRAIITYKIITHLDNLIIKIYESNSLEDMQVLHSYLLMLVHAIVDDNEVIEKKFTWFSDIASRECVGYKLIADDQIKQFFIGILGKMPYFDNLAEQTGDFIKEVEKGSRKGEKYWPFEITTIPYLDRLEGYLCVTVDSIQKIIVLRKLKLTSSENIRLILYSAGYSVGFCLE</sequence>
<evidence type="ECO:0000313" key="2">
    <source>
        <dbReference type="Proteomes" id="UP000198970"/>
    </source>
</evidence>
<protein>
    <submittedName>
        <fullName evidence="1">Uncharacterized protein</fullName>
    </submittedName>
</protein>
<dbReference type="EMBL" id="LT630003">
    <property type="protein sequence ID" value="SET55930.1"/>
    <property type="molecule type" value="Genomic_DNA"/>
</dbReference>
<reference evidence="1 2" key="1">
    <citation type="submission" date="2016-10" db="EMBL/GenBank/DDBJ databases">
        <authorList>
            <person name="Varghese N."/>
            <person name="Submissions S."/>
        </authorList>
    </citation>
    <scope>NUCLEOTIDE SEQUENCE [LARGE SCALE GENOMIC DNA]</scope>
    <source>
        <strain evidence="1 2">ATCC 19403</strain>
    </source>
</reference>
<accession>A0ABY1C279</accession>
<dbReference type="RefSeq" id="WP_100041382.1">
    <property type="nucleotide sequence ID" value="NZ_LT630003.1"/>
</dbReference>
<proteinExistence type="predicted"/>
<keyword evidence="2" id="KW-1185">Reference proteome</keyword>
<evidence type="ECO:0000313" key="1">
    <source>
        <dbReference type="EMBL" id="SET55930.1"/>
    </source>
</evidence>
<gene>
    <name evidence="1" type="ORF">SAMN02745906_0357</name>
</gene>
<organism evidence="1 2">
    <name type="scientific">Lacrimispora sphenoides JCM 1415</name>
    <dbReference type="NCBI Taxonomy" id="1297793"/>
    <lineage>
        <taxon>Bacteria</taxon>
        <taxon>Bacillati</taxon>
        <taxon>Bacillota</taxon>
        <taxon>Clostridia</taxon>
        <taxon>Lachnospirales</taxon>
        <taxon>Lachnospiraceae</taxon>
        <taxon>Lacrimispora</taxon>
    </lineage>
</organism>
<name>A0ABY1C279_9FIRM</name>
<dbReference type="Proteomes" id="UP000198970">
    <property type="component" value="Chromosome I"/>
</dbReference>